<comment type="caution">
    <text evidence="2">The sequence shown here is derived from an EMBL/GenBank/DDBJ whole genome shotgun (WGS) entry which is preliminary data.</text>
</comment>
<keyword evidence="3" id="KW-1185">Reference proteome</keyword>
<feature type="region of interest" description="Disordered" evidence="1">
    <location>
        <begin position="113"/>
        <end position="135"/>
    </location>
</feature>
<protein>
    <submittedName>
        <fullName evidence="2">Uncharacterized protein</fullName>
    </submittedName>
</protein>
<dbReference type="Proteomes" id="UP001159428">
    <property type="component" value="Unassembled WGS sequence"/>
</dbReference>
<feature type="non-terminal residue" evidence="2">
    <location>
        <position position="260"/>
    </location>
</feature>
<evidence type="ECO:0000256" key="1">
    <source>
        <dbReference type="SAM" id="MobiDB-lite"/>
    </source>
</evidence>
<evidence type="ECO:0000313" key="2">
    <source>
        <dbReference type="EMBL" id="CAH3158630.1"/>
    </source>
</evidence>
<organism evidence="2 3">
    <name type="scientific">Pocillopora meandrina</name>
    <dbReference type="NCBI Taxonomy" id="46732"/>
    <lineage>
        <taxon>Eukaryota</taxon>
        <taxon>Metazoa</taxon>
        <taxon>Cnidaria</taxon>
        <taxon>Anthozoa</taxon>
        <taxon>Hexacorallia</taxon>
        <taxon>Scleractinia</taxon>
        <taxon>Astrocoeniina</taxon>
        <taxon>Pocilloporidae</taxon>
        <taxon>Pocillopora</taxon>
    </lineage>
</organism>
<gene>
    <name evidence="2" type="ORF">PMEA_00030645</name>
</gene>
<evidence type="ECO:0000313" key="3">
    <source>
        <dbReference type="Proteomes" id="UP001159428"/>
    </source>
</evidence>
<name>A0AAU9XX47_9CNID</name>
<reference evidence="2 3" key="1">
    <citation type="submission" date="2022-05" db="EMBL/GenBank/DDBJ databases">
        <authorList>
            <consortium name="Genoscope - CEA"/>
            <person name="William W."/>
        </authorList>
    </citation>
    <scope>NUCLEOTIDE SEQUENCE [LARGE SCALE GENOMIC DNA]</scope>
</reference>
<accession>A0AAU9XX47</accession>
<dbReference type="EMBL" id="CALNXJ010000068">
    <property type="protein sequence ID" value="CAH3158630.1"/>
    <property type="molecule type" value="Genomic_DNA"/>
</dbReference>
<dbReference type="AlphaFoldDB" id="A0AAU9XX47"/>
<proteinExistence type="predicted"/>
<sequence length="260" mass="29218">MLMSAKALIPLQKRFAFLTRHEHKALERTGKQNPNDSDLTIPRATRQSFLIVLESLTSPANTLTEIGHEHLLDRICFESMTTLSVECFFKGMSADHDMPTAADYAFRRARCGEPPNIKRRPSKQSQISEGTGSKEREAVMREFVGEYGKGVRQENVRSKTKELTGTLPYAFSMCSSDVVAVRHNRRKEISPFWLAILLQDLNQTSDLLTYTPGDVCDRNSPNCILTRVLGFTAKGSSITLTSEEDNRLCRLANGDLDDED</sequence>